<protein>
    <recommendedName>
        <fullName evidence="4">FXSXX-COOH protein</fullName>
    </recommendedName>
</protein>
<proteinExistence type="predicted"/>
<reference evidence="2 3" key="1">
    <citation type="submission" date="2021-06" db="EMBL/GenBank/DDBJ databases">
        <title>Actinomycetes sequencing.</title>
        <authorList>
            <person name="Shan Q."/>
        </authorList>
    </citation>
    <scope>NUCLEOTIDE SEQUENCE [LARGE SCALE GENOMIC DNA]</scope>
    <source>
        <strain evidence="2 3">NEAU-G5</strain>
    </source>
</reference>
<name>A0ABS6B2V3_9NOCA</name>
<feature type="compositionally biased region" description="Polar residues" evidence="1">
    <location>
        <begin position="19"/>
        <end position="30"/>
    </location>
</feature>
<keyword evidence="3" id="KW-1185">Reference proteome</keyword>
<accession>A0ABS6B2V3</accession>
<evidence type="ECO:0008006" key="4">
    <source>
        <dbReference type="Google" id="ProtNLM"/>
    </source>
</evidence>
<dbReference type="EMBL" id="JAHKNI010000008">
    <property type="protein sequence ID" value="MBU3064625.1"/>
    <property type="molecule type" value="Genomic_DNA"/>
</dbReference>
<organism evidence="2 3">
    <name type="scientific">Nocardia albiluteola</name>
    <dbReference type="NCBI Taxonomy" id="2842303"/>
    <lineage>
        <taxon>Bacteria</taxon>
        <taxon>Bacillati</taxon>
        <taxon>Actinomycetota</taxon>
        <taxon>Actinomycetes</taxon>
        <taxon>Mycobacteriales</taxon>
        <taxon>Nocardiaceae</taxon>
        <taxon>Nocardia</taxon>
    </lineage>
</organism>
<sequence length="45" mass="4683">MSELIPITPARMRPGSGTGSVATDSGQQHAGMTELSRPSIEEVLS</sequence>
<dbReference type="RefSeq" id="WP_215919953.1">
    <property type="nucleotide sequence ID" value="NZ_JAHKNI010000008.1"/>
</dbReference>
<comment type="caution">
    <text evidence="2">The sequence shown here is derived from an EMBL/GenBank/DDBJ whole genome shotgun (WGS) entry which is preliminary data.</text>
</comment>
<evidence type="ECO:0000313" key="2">
    <source>
        <dbReference type="EMBL" id="MBU3064625.1"/>
    </source>
</evidence>
<evidence type="ECO:0000256" key="1">
    <source>
        <dbReference type="SAM" id="MobiDB-lite"/>
    </source>
</evidence>
<gene>
    <name evidence="2" type="ORF">KO481_24225</name>
</gene>
<dbReference type="Proteomes" id="UP000733379">
    <property type="component" value="Unassembled WGS sequence"/>
</dbReference>
<evidence type="ECO:0000313" key="3">
    <source>
        <dbReference type="Proteomes" id="UP000733379"/>
    </source>
</evidence>
<feature type="region of interest" description="Disordered" evidence="1">
    <location>
        <begin position="1"/>
        <end position="45"/>
    </location>
</feature>